<proteinExistence type="predicted"/>
<keyword evidence="2" id="KW-1185">Reference proteome</keyword>
<comment type="caution">
    <text evidence="1">The sequence shown here is derived from an EMBL/GenBank/DDBJ whole genome shotgun (WGS) entry which is preliminary data.</text>
</comment>
<evidence type="ECO:0000313" key="2">
    <source>
        <dbReference type="Proteomes" id="UP001457282"/>
    </source>
</evidence>
<dbReference type="AlphaFoldDB" id="A0AAW1VVH7"/>
<sequence>MPLRRRGYSMHKFVHLGDGKVCFVKVKGFHYGKQWIQIETVHLLFIIFKFQDVDDSGAFSSKILATCTFDYETHCHGSDYPRLISCFVR</sequence>
<accession>A0AAW1VVH7</accession>
<evidence type="ECO:0000313" key="1">
    <source>
        <dbReference type="EMBL" id="KAK9911052.1"/>
    </source>
</evidence>
<gene>
    <name evidence="1" type="ORF">M0R45_034976</name>
</gene>
<protein>
    <submittedName>
        <fullName evidence="1">Uncharacterized protein</fullName>
    </submittedName>
</protein>
<dbReference type="Proteomes" id="UP001457282">
    <property type="component" value="Unassembled WGS sequence"/>
</dbReference>
<dbReference type="EMBL" id="JBEDUW010000007">
    <property type="protein sequence ID" value="KAK9911052.1"/>
    <property type="molecule type" value="Genomic_DNA"/>
</dbReference>
<name>A0AAW1VVH7_RUBAR</name>
<reference evidence="1 2" key="1">
    <citation type="journal article" date="2023" name="G3 (Bethesda)">
        <title>A chromosome-length genome assembly and annotation of blackberry (Rubus argutus, cv. 'Hillquist').</title>
        <authorList>
            <person name="Bruna T."/>
            <person name="Aryal R."/>
            <person name="Dudchenko O."/>
            <person name="Sargent D.J."/>
            <person name="Mead D."/>
            <person name="Buti M."/>
            <person name="Cavallini A."/>
            <person name="Hytonen T."/>
            <person name="Andres J."/>
            <person name="Pham M."/>
            <person name="Weisz D."/>
            <person name="Mascagni F."/>
            <person name="Usai G."/>
            <person name="Natali L."/>
            <person name="Bassil N."/>
            <person name="Fernandez G.E."/>
            <person name="Lomsadze A."/>
            <person name="Armour M."/>
            <person name="Olukolu B."/>
            <person name="Poorten T."/>
            <person name="Britton C."/>
            <person name="Davik J."/>
            <person name="Ashrafi H."/>
            <person name="Aiden E.L."/>
            <person name="Borodovsky M."/>
            <person name="Worthington M."/>
        </authorList>
    </citation>
    <scope>NUCLEOTIDE SEQUENCE [LARGE SCALE GENOMIC DNA]</scope>
    <source>
        <strain evidence="1">PI 553951</strain>
    </source>
</reference>
<organism evidence="1 2">
    <name type="scientific">Rubus argutus</name>
    <name type="common">Southern blackberry</name>
    <dbReference type="NCBI Taxonomy" id="59490"/>
    <lineage>
        <taxon>Eukaryota</taxon>
        <taxon>Viridiplantae</taxon>
        <taxon>Streptophyta</taxon>
        <taxon>Embryophyta</taxon>
        <taxon>Tracheophyta</taxon>
        <taxon>Spermatophyta</taxon>
        <taxon>Magnoliopsida</taxon>
        <taxon>eudicotyledons</taxon>
        <taxon>Gunneridae</taxon>
        <taxon>Pentapetalae</taxon>
        <taxon>rosids</taxon>
        <taxon>fabids</taxon>
        <taxon>Rosales</taxon>
        <taxon>Rosaceae</taxon>
        <taxon>Rosoideae</taxon>
        <taxon>Rosoideae incertae sedis</taxon>
        <taxon>Rubus</taxon>
    </lineage>
</organism>